<dbReference type="PANTHER" id="PTHR31336">
    <property type="entry name" value="LIN37 HOMOLOG"/>
    <property type="match status" value="1"/>
</dbReference>
<protein>
    <submittedName>
        <fullName evidence="2">Lin-37 homolog</fullName>
    </submittedName>
</protein>
<dbReference type="Proteomes" id="UP001152795">
    <property type="component" value="Unassembled WGS sequence"/>
</dbReference>
<dbReference type="EMBL" id="CACRXK020000128">
    <property type="protein sequence ID" value="CAB3978607.1"/>
    <property type="molecule type" value="Genomic_DNA"/>
</dbReference>
<feature type="region of interest" description="Disordered" evidence="1">
    <location>
        <begin position="117"/>
        <end position="140"/>
    </location>
</feature>
<dbReference type="PANTHER" id="PTHR31336:SF3">
    <property type="entry name" value="PROTEIN LIN-37 HOMOLOG"/>
    <property type="match status" value="1"/>
</dbReference>
<dbReference type="GO" id="GO:0031523">
    <property type="term" value="C:Myb complex"/>
    <property type="evidence" value="ECO:0007669"/>
    <property type="project" value="TreeGrafter"/>
</dbReference>
<evidence type="ECO:0000256" key="1">
    <source>
        <dbReference type="SAM" id="MobiDB-lite"/>
    </source>
</evidence>
<dbReference type="Pfam" id="PF15306">
    <property type="entry name" value="LIN37"/>
    <property type="match status" value="1"/>
</dbReference>
<dbReference type="GO" id="GO:0000122">
    <property type="term" value="P:negative regulation of transcription by RNA polymerase II"/>
    <property type="evidence" value="ECO:0007669"/>
    <property type="project" value="TreeGrafter"/>
</dbReference>
<feature type="region of interest" description="Disordered" evidence="1">
    <location>
        <begin position="19"/>
        <end position="79"/>
    </location>
</feature>
<dbReference type="OrthoDB" id="6287771at2759"/>
<keyword evidence="3" id="KW-1185">Reference proteome</keyword>
<feature type="compositionally biased region" description="Polar residues" evidence="1">
    <location>
        <begin position="70"/>
        <end position="79"/>
    </location>
</feature>
<name>A0A6S7FM40_PARCT</name>
<dbReference type="AlphaFoldDB" id="A0A6S7FM40"/>
<accession>A0A6S7FM40</accession>
<comment type="caution">
    <text evidence="2">The sequence shown here is derived from an EMBL/GenBank/DDBJ whole genome shotgun (WGS) entry which is preliminary data.</text>
</comment>
<proteinExistence type="predicted"/>
<dbReference type="GO" id="GO:0017053">
    <property type="term" value="C:transcription repressor complex"/>
    <property type="evidence" value="ECO:0007669"/>
    <property type="project" value="InterPro"/>
</dbReference>
<sequence>MAGRLTDARSTLDDLLKQLAEKQEALSPPLNEDVKETDRSTAGSQPSTPRKRTSSGNRTPRKRIKRENPPQDTDNQVALPTQSMYIHKLFDRSVDFAKFNKDTSLYMLARAWMKNKPHEAEKDSAPESPSISEPGQKSDVLHSLPPPVGENLSCSRIPDPVRQTRVEEWDADDIHQTDGPGASDLLSQHMTRWKEVRRRWKDASHNNQRRYMSSIQIIRKLFNQQL</sequence>
<organism evidence="2 3">
    <name type="scientific">Paramuricea clavata</name>
    <name type="common">Red gorgonian</name>
    <name type="synonym">Violescent sea-whip</name>
    <dbReference type="NCBI Taxonomy" id="317549"/>
    <lineage>
        <taxon>Eukaryota</taxon>
        <taxon>Metazoa</taxon>
        <taxon>Cnidaria</taxon>
        <taxon>Anthozoa</taxon>
        <taxon>Octocorallia</taxon>
        <taxon>Malacalcyonacea</taxon>
        <taxon>Plexauridae</taxon>
        <taxon>Paramuricea</taxon>
    </lineage>
</organism>
<gene>
    <name evidence="2" type="ORF">PACLA_8A047065</name>
</gene>
<feature type="compositionally biased region" description="Basic residues" evidence="1">
    <location>
        <begin position="49"/>
        <end position="65"/>
    </location>
</feature>
<dbReference type="InterPro" id="IPR028226">
    <property type="entry name" value="LIN37"/>
</dbReference>
<evidence type="ECO:0000313" key="2">
    <source>
        <dbReference type="EMBL" id="CAB3978607.1"/>
    </source>
</evidence>
<evidence type="ECO:0000313" key="3">
    <source>
        <dbReference type="Proteomes" id="UP001152795"/>
    </source>
</evidence>
<reference evidence="2" key="1">
    <citation type="submission" date="2020-04" db="EMBL/GenBank/DDBJ databases">
        <authorList>
            <person name="Alioto T."/>
            <person name="Alioto T."/>
            <person name="Gomez Garrido J."/>
        </authorList>
    </citation>
    <scope>NUCLEOTIDE SEQUENCE</scope>
    <source>
        <strain evidence="2">A484AB</strain>
    </source>
</reference>